<evidence type="ECO:0000313" key="2">
    <source>
        <dbReference type="EMBL" id="PKK72844.1"/>
    </source>
</evidence>
<feature type="compositionally biased region" description="Low complexity" evidence="1">
    <location>
        <begin position="21"/>
        <end position="44"/>
    </location>
</feature>
<feature type="non-terminal residue" evidence="2">
    <location>
        <position position="114"/>
    </location>
</feature>
<dbReference type="VEuPathDB" id="FungiDB:FUN_012870"/>
<reference evidence="2 3" key="2">
    <citation type="submission" date="2017-10" db="EMBL/GenBank/DDBJ databases">
        <title>Extensive intraspecific genome diversity in a model arbuscular mycorrhizal fungus.</title>
        <authorList>
            <person name="Chen E.C.H."/>
            <person name="Morin E."/>
            <person name="Baudet D."/>
            <person name="Noel J."/>
            <person name="Ndikumana S."/>
            <person name="Charron P."/>
            <person name="St-Onge C."/>
            <person name="Giorgi J."/>
            <person name="Grigoriev I.V."/>
            <person name="Roux C."/>
            <person name="Martin F.M."/>
            <person name="Corradi N."/>
        </authorList>
    </citation>
    <scope>NUCLEOTIDE SEQUENCE [LARGE SCALE GENOMIC DNA]</scope>
    <source>
        <strain evidence="2 3">C2</strain>
    </source>
</reference>
<feature type="region of interest" description="Disordered" evidence="1">
    <location>
        <begin position="18"/>
        <end position="49"/>
    </location>
</feature>
<dbReference type="Proteomes" id="UP000233469">
    <property type="component" value="Unassembled WGS sequence"/>
</dbReference>
<evidence type="ECO:0000256" key="1">
    <source>
        <dbReference type="SAM" id="MobiDB-lite"/>
    </source>
</evidence>
<reference evidence="2 3" key="1">
    <citation type="submission" date="2016-04" db="EMBL/GenBank/DDBJ databases">
        <title>Genome analyses suggest a sexual origin of heterokaryosis in a supposedly ancient asexual fungus.</title>
        <authorList>
            <person name="Ropars J."/>
            <person name="Sedzielewska K."/>
            <person name="Noel J."/>
            <person name="Charron P."/>
            <person name="Farinelli L."/>
            <person name="Marton T."/>
            <person name="Kruger M."/>
            <person name="Pelin A."/>
            <person name="Brachmann A."/>
            <person name="Corradi N."/>
        </authorList>
    </citation>
    <scope>NUCLEOTIDE SEQUENCE [LARGE SCALE GENOMIC DNA]</scope>
    <source>
        <strain evidence="2 3">C2</strain>
    </source>
</reference>
<dbReference type="VEuPathDB" id="FungiDB:RhiirFUN_001807"/>
<gene>
    <name evidence="2" type="ORF">RhiirC2_742004</name>
</gene>
<proteinExistence type="predicted"/>
<accession>A0A2N1NG79</accession>
<dbReference type="AlphaFoldDB" id="A0A2N1NG79"/>
<name>A0A2N1NG79_9GLOM</name>
<organism evidence="2 3">
    <name type="scientific">Rhizophagus irregularis</name>
    <dbReference type="NCBI Taxonomy" id="588596"/>
    <lineage>
        <taxon>Eukaryota</taxon>
        <taxon>Fungi</taxon>
        <taxon>Fungi incertae sedis</taxon>
        <taxon>Mucoromycota</taxon>
        <taxon>Glomeromycotina</taxon>
        <taxon>Glomeromycetes</taxon>
        <taxon>Glomerales</taxon>
        <taxon>Glomeraceae</taxon>
        <taxon>Rhizophagus</taxon>
    </lineage>
</organism>
<protein>
    <submittedName>
        <fullName evidence="2">Uncharacterized protein</fullName>
    </submittedName>
</protein>
<sequence length="114" mass="12680">MEKSSFPRSFSKFLEKTVDVSGSSSNEETASSGQQPTSSSSGASEHLQDPDFLSNYASLFNLRDLRSLRVTFRSATQASEVIPPHLNVNVPQESQDYILPNVNRTMLENLRLDI</sequence>
<evidence type="ECO:0000313" key="3">
    <source>
        <dbReference type="Proteomes" id="UP000233469"/>
    </source>
</evidence>
<comment type="caution">
    <text evidence="2">The sequence shown here is derived from an EMBL/GenBank/DDBJ whole genome shotgun (WGS) entry which is preliminary data.</text>
</comment>
<dbReference type="EMBL" id="LLXL01000412">
    <property type="protein sequence ID" value="PKK72844.1"/>
    <property type="molecule type" value="Genomic_DNA"/>
</dbReference>